<dbReference type="EMBL" id="LR590484">
    <property type="protein sequence ID" value="VTR52590.1"/>
    <property type="molecule type" value="Genomic_DNA"/>
</dbReference>
<organism evidence="1 2">
    <name type="scientific">Sphingobacterium thalpophilum</name>
    <dbReference type="NCBI Taxonomy" id="259"/>
    <lineage>
        <taxon>Bacteria</taxon>
        <taxon>Pseudomonadati</taxon>
        <taxon>Bacteroidota</taxon>
        <taxon>Sphingobacteriia</taxon>
        <taxon>Sphingobacteriales</taxon>
        <taxon>Sphingobacteriaceae</taxon>
        <taxon>Sphingobacterium</taxon>
    </lineage>
</organism>
<dbReference type="PANTHER" id="PTHR36439">
    <property type="entry name" value="BLL4334 PROTEIN"/>
    <property type="match status" value="1"/>
</dbReference>
<sequence length="175" mass="19824">MKYCAFLRGVNVKGTNMKMVDVCQVFRNAGVEDVSAVLASGNIVFSADQQADELKSMLEKAMSLHFSYEAYLFVRSQEETAAFWDQIPFEKHSGYHIYAFIGAPGVEETLMEEFDRASKADGERGTIVNNTFYWRVPKGNTLDSTFGKVLGKRNLKDKFTSRNVNTFEKILKKMS</sequence>
<gene>
    <name evidence="1" type="ORF">NCTC11429_04619</name>
</gene>
<dbReference type="AlphaFoldDB" id="A0A4U9VY33"/>
<dbReference type="STRING" id="1123265.GCA_000686625_03449"/>
<evidence type="ECO:0000313" key="2">
    <source>
        <dbReference type="Proteomes" id="UP000308196"/>
    </source>
</evidence>
<name>A0A4U9VY33_9SPHI</name>
<protein>
    <submittedName>
        <fullName evidence="1">Uncharacterized protein conserved in bacteria</fullName>
    </submittedName>
</protein>
<dbReference type="PANTHER" id="PTHR36439:SF1">
    <property type="entry name" value="DUF1697 DOMAIN-CONTAINING PROTEIN"/>
    <property type="match status" value="1"/>
</dbReference>
<accession>A0A4U9VY33</accession>
<dbReference type="Proteomes" id="UP000308196">
    <property type="component" value="Chromosome"/>
</dbReference>
<dbReference type="GeneID" id="78465196"/>
<dbReference type="Pfam" id="PF08002">
    <property type="entry name" value="DUF1697"/>
    <property type="match status" value="1"/>
</dbReference>
<evidence type="ECO:0000313" key="1">
    <source>
        <dbReference type="EMBL" id="VTR52590.1"/>
    </source>
</evidence>
<dbReference type="SUPFAM" id="SSF160379">
    <property type="entry name" value="SP0830-like"/>
    <property type="match status" value="1"/>
</dbReference>
<reference evidence="1 2" key="1">
    <citation type="submission" date="2019-05" db="EMBL/GenBank/DDBJ databases">
        <authorList>
            <consortium name="Pathogen Informatics"/>
        </authorList>
    </citation>
    <scope>NUCLEOTIDE SEQUENCE [LARGE SCALE GENOMIC DNA]</scope>
    <source>
        <strain evidence="1 2">NCTC11429</strain>
    </source>
</reference>
<proteinExistence type="predicted"/>
<dbReference type="InterPro" id="IPR012545">
    <property type="entry name" value="DUF1697"/>
</dbReference>
<dbReference type="Gene3D" id="3.30.70.1260">
    <property type="entry name" value="bacterial protein sp0830 like"/>
    <property type="match status" value="1"/>
</dbReference>
<dbReference type="Gene3D" id="3.30.70.1280">
    <property type="entry name" value="SP0830-like domains"/>
    <property type="match status" value="1"/>
</dbReference>
<dbReference type="PIRSF" id="PIRSF008502">
    <property type="entry name" value="UCP008502"/>
    <property type="match status" value="1"/>
</dbReference>
<dbReference type="KEGG" id="stha:NCTC11429_04619"/>
<dbReference type="RefSeq" id="WP_028070206.1">
    <property type="nucleotide sequence ID" value="NZ_CP141191.1"/>
</dbReference>